<organism evidence="5 6">
    <name type="scientific">Halalkalibacter oceani</name>
    <dbReference type="NCBI Taxonomy" id="1653776"/>
    <lineage>
        <taxon>Bacteria</taxon>
        <taxon>Bacillati</taxon>
        <taxon>Bacillota</taxon>
        <taxon>Bacilli</taxon>
        <taxon>Bacillales</taxon>
        <taxon>Bacillaceae</taxon>
        <taxon>Halalkalibacter</taxon>
    </lineage>
</organism>
<dbReference type="SMART" id="SM00345">
    <property type="entry name" value="HTH_GNTR"/>
    <property type="match status" value="1"/>
</dbReference>
<dbReference type="Gene3D" id="1.20.120.530">
    <property type="entry name" value="GntR ligand-binding domain-like"/>
    <property type="match status" value="1"/>
</dbReference>
<dbReference type="PANTHER" id="PTHR43537:SF24">
    <property type="entry name" value="GLUCONATE OPERON TRANSCRIPTIONAL REPRESSOR"/>
    <property type="match status" value="1"/>
</dbReference>
<gene>
    <name evidence="5" type="ORF">M3202_04445</name>
</gene>
<dbReference type="InterPro" id="IPR000524">
    <property type="entry name" value="Tscrpt_reg_HTH_GntR"/>
</dbReference>
<proteinExistence type="predicted"/>
<dbReference type="InterPro" id="IPR036390">
    <property type="entry name" value="WH_DNA-bd_sf"/>
</dbReference>
<keyword evidence="3" id="KW-0804">Transcription</keyword>
<dbReference type="RefSeq" id="WP_251222131.1">
    <property type="nucleotide sequence ID" value="NZ_JAMBOL010000002.1"/>
</dbReference>
<dbReference type="AlphaFoldDB" id="A0A9X2DNS9"/>
<evidence type="ECO:0000313" key="5">
    <source>
        <dbReference type="EMBL" id="MCM3713325.1"/>
    </source>
</evidence>
<sequence length="224" mass="25629">MTELLFAEQIKQATHVKVANYIRKGILTGKWAFREHLNEKLVSEELGLSRGPVRDAIKQLHIEGLIEIPGNGRPYVVGFSDKSFADWCRIRTYLETLAIQESVEAGDSRAYHEMTEIVKAMESVAAAEREPYIWLDLYFHRRLVESSQNRALCKLWETLSPCLYTLLELIAERYDTQKQIGMHQEILAHLQRGESRQAIDCLTTHIQAGKQTVEQVVLFSSGRG</sequence>
<dbReference type="Proteomes" id="UP001139179">
    <property type="component" value="Unassembled WGS sequence"/>
</dbReference>
<dbReference type="GO" id="GO:0003700">
    <property type="term" value="F:DNA-binding transcription factor activity"/>
    <property type="evidence" value="ECO:0007669"/>
    <property type="project" value="InterPro"/>
</dbReference>
<keyword evidence="2" id="KW-0238">DNA-binding</keyword>
<evidence type="ECO:0000256" key="3">
    <source>
        <dbReference type="ARBA" id="ARBA00023163"/>
    </source>
</evidence>
<protein>
    <submittedName>
        <fullName evidence="5">GntR family transcriptional regulator</fullName>
    </submittedName>
</protein>
<comment type="caution">
    <text evidence="5">The sequence shown here is derived from an EMBL/GenBank/DDBJ whole genome shotgun (WGS) entry which is preliminary data.</text>
</comment>
<reference evidence="5" key="1">
    <citation type="submission" date="2022-05" db="EMBL/GenBank/DDBJ databases">
        <title>Comparative Genomics of Spacecraft Associated Microbes.</title>
        <authorList>
            <person name="Tran M.T."/>
            <person name="Wright A."/>
            <person name="Seuylemezian A."/>
            <person name="Eisen J."/>
            <person name="Coil D."/>
        </authorList>
    </citation>
    <scope>NUCLEOTIDE SEQUENCE</scope>
    <source>
        <strain evidence="5">214.1.1</strain>
    </source>
</reference>
<dbReference type="SUPFAM" id="SSF46785">
    <property type="entry name" value="Winged helix' DNA-binding domain"/>
    <property type="match status" value="1"/>
</dbReference>
<dbReference type="Gene3D" id="1.10.10.10">
    <property type="entry name" value="Winged helix-like DNA-binding domain superfamily/Winged helix DNA-binding domain"/>
    <property type="match status" value="1"/>
</dbReference>
<dbReference type="SUPFAM" id="SSF48008">
    <property type="entry name" value="GntR ligand-binding domain-like"/>
    <property type="match status" value="1"/>
</dbReference>
<dbReference type="InterPro" id="IPR011711">
    <property type="entry name" value="GntR_C"/>
</dbReference>
<dbReference type="GO" id="GO:0003677">
    <property type="term" value="F:DNA binding"/>
    <property type="evidence" value="ECO:0007669"/>
    <property type="project" value="UniProtKB-KW"/>
</dbReference>
<evidence type="ECO:0000256" key="2">
    <source>
        <dbReference type="ARBA" id="ARBA00023125"/>
    </source>
</evidence>
<name>A0A9X2DNS9_9BACI</name>
<accession>A0A9X2DNS9</accession>
<dbReference type="Pfam" id="PF07729">
    <property type="entry name" value="FCD"/>
    <property type="match status" value="1"/>
</dbReference>
<dbReference type="InterPro" id="IPR036388">
    <property type="entry name" value="WH-like_DNA-bd_sf"/>
</dbReference>
<dbReference type="Pfam" id="PF00392">
    <property type="entry name" value="GntR"/>
    <property type="match status" value="1"/>
</dbReference>
<dbReference type="PROSITE" id="PS50949">
    <property type="entry name" value="HTH_GNTR"/>
    <property type="match status" value="1"/>
</dbReference>
<keyword evidence="1" id="KW-0805">Transcription regulation</keyword>
<evidence type="ECO:0000256" key="1">
    <source>
        <dbReference type="ARBA" id="ARBA00023015"/>
    </source>
</evidence>
<keyword evidence="6" id="KW-1185">Reference proteome</keyword>
<dbReference type="PANTHER" id="PTHR43537">
    <property type="entry name" value="TRANSCRIPTIONAL REGULATOR, GNTR FAMILY"/>
    <property type="match status" value="1"/>
</dbReference>
<feature type="domain" description="HTH gntR-type" evidence="4">
    <location>
        <begin position="12"/>
        <end position="79"/>
    </location>
</feature>
<evidence type="ECO:0000313" key="6">
    <source>
        <dbReference type="Proteomes" id="UP001139179"/>
    </source>
</evidence>
<dbReference type="EMBL" id="JAMBOL010000002">
    <property type="protein sequence ID" value="MCM3713325.1"/>
    <property type="molecule type" value="Genomic_DNA"/>
</dbReference>
<evidence type="ECO:0000259" key="4">
    <source>
        <dbReference type="PROSITE" id="PS50949"/>
    </source>
</evidence>
<dbReference type="InterPro" id="IPR008920">
    <property type="entry name" value="TF_FadR/GntR_C"/>
</dbReference>
<dbReference type="SMART" id="SM00895">
    <property type="entry name" value="FCD"/>
    <property type="match status" value="1"/>
</dbReference>